<evidence type="ECO:0000256" key="1">
    <source>
        <dbReference type="ARBA" id="ARBA00009437"/>
    </source>
</evidence>
<comment type="similarity">
    <text evidence="1">Belongs to the LysR transcriptional regulatory family.</text>
</comment>
<accession>A0AA42CMG0</accession>
<dbReference type="PANTHER" id="PTHR30537">
    <property type="entry name" value="HTH-TYPE TRANSCRIPTIONAL REGULATOR"/>
    <property type="match status" value="1"/>
</dbReference>
<dbReference type="InterPro" id="IPR005119">
    <property type="entry name" value="LysR_subst-bd"/>
</dbReference>
<organism evidence="6 7">
    <name type="scientific">Lichenifustis flavocetrariae</name>
    <dbReference type="NCBI Taxonomy" id="2949735"/>
    <lineage>
        <taxon>Bacteria</taxon>
        <taxon>Pseudomonadati</taxon>
        <taxon>Pseudomonadota</taxon>
        <taxon>Alphaproteobacteria</taxon>
        <taxon>Hyphomicrobiales</taxon>
        <taxon>Lichenihabitantaceae</taxon>
        <taxon>Lichenifustis</taxon>
    </lineage>
</organism>
<dbReference type="PROSITE" id="PS50931">
    <property type="entry name" value="HTH_LYSR"/>
    <property type="match status" value="1"/>
</dbReference>
<dbReference type="FunFam" id="1.10.10.10:FF:000001">
    <property type="entry name" value="LysR family transcriptional regulator"/>
    <property type="match status" value="1"/>
</dbReference>
<evidence type="ECO:0000256" key="2">
    <source>
        <dbReference type="ARBA" id="ARBA00023015"/>
    </source>
</evidence>
<dbReference type="Proteomes" id="UP001165667">
    <property type="component" value="Unassembled WGS sequence"/>
</dbReference>
<proteinExistence type="inferred from homology"/>
<dbReference type="InterPro" id="IPR036388">
    <property type="entry name" value="WH-like_DNA-bd_sf"/>
</dbReference>
<evidence type="ECO:0000259" key="5">
    <source>
        <dbReference type="PROSITE" id="PS50931"/>
    </source>
</evidence>
<evidence type="ECO:0000256" key="4">
    <source>
        <dbReference type="ARBA" id="ARBA00023163"/>
    </source>
</evidence>
<dbReference type="Gene3D" id="3.40.190.290">
    <property type="match status" value="1"/>
</dbReference>
<gene>
    <name evidence="6" type="ORF">M8523_31875</name>
</gene>
<dbReference type="Pfam" id="PF03466">
    <property type="entry name" value="LysR_substrate"/>
    <property type="match status" value="1"/>
</dbReference>
<evidence type="ECO:0000256" key="3">
    <source>
        <dbReference type="ARBA" id="ARBA00023125"/>
    </source>
</evidence>
<reference evidence="6" key="1">
    <citation type="submission" date="2022-05" db="EMBL/GenBank/DDBJ databases">
        <authorList>
            <person name="Pankratov T."/>
        </authorList>
    </citation>
    <scope>NUCLEOTIDE SEQUENCE</scope>
    <source>
        <strain evidence="6">BP6-180914</strain>
    </source>
</reference>
<keyword evidence="4" id="KW-0804">Transcription</keyword>
<name>A0AA42CMG0_9HYPH</name>
<dbReference type="Gene3D" id="1.10.10.10">
    <property type="entry name" value="Winged helix-like DNA-binding domain superfamily/Winged helix DNA-binding domain"/>
    <property type="match status" value="1"/>
</dbReference>
<dbReference type="Pfam" id="PF00126">
    <property type="entry name" value="HTH_1"/>
    <property type="match status" value="1"/>
</dbReference>
<dbReference type="SUPFAM" id="SSF53850">
    <property type="entry name" value="Periplasmic binding protein-like II"/>
    <property type="match status" value="1"/>
</dbReference>
<protein>
    <submittedName>
        <fullName evidence="6">LysR family transcriptional regulator</fullName>
    </submittedName>
</protein>
<dbReference type="GO" id="GO:0003700">
    <property type="term" value="F:DNA-binding transcription factor activity"/>
    <property type="evidence" value="ECO:0007669"/>
    <property type="project" value="InterPro"/>
</dbReference>
<comment type="caution">
    <text evidence="6">The sequence shown here is derived from an EMBL/GenBank/DDBJ whole genome shotgun (WGS) entry which is preliminary data.</text>
</comment>
<feature type="domain" description="HTH lysR-type" evidence="5">
    <location>
        <begin position="1"/>
        <end position="59"/>
    </location>
</feature>
<dbReference type="InterPro" id="IPR036390">
    <property type="entry name" value="WH_DNA-bd_sf"/>
</dbReference>
<dbReference type="CDD" id="cd08422">
    <property type="entry name" value="PBP2_CrgA_like"/>
    <property type="match status" value="1"/>
</dbReference>
<dbReference type="InterPro" id="IPR058163">
    <property type="entry name" value="LysR-type_TF_proteobact-type"/>
</dbReference>
<dbReference type="EMBL" id="JAMOIM010000053">
    <property type="protein sequence ID" value="MCW6512513.1"/>
    <property type="molecule type" value="Genomic_DNA"/>
</dbReference>
<keyword evidence="3" id="KW-0238">DNA-binding</keyword>
<evidence type="ECO:0000313" key="6">
    <source>
        <dbReference type="EMBL" id="MCW6512513.1"/>
    </source>
</evidence>
<dbReference type="RefSeq" id="WP_282588890.1">
    <property type="nucleotide sequence ID" value="NZ_JAMOIM010000053.1"/>
</dbReference>
<dbReference type="SUPFAM" id="SSF46785">
    <property type="entry name" value="Winged helix' DNA-binding domain"/>
    <property type="match status" value="1"/>
</dbReference>
<keyword evidence="7" id="KW-1185">Reference proteome</keyword>
<sequence>MDRLHAMEVFVRVIETGSFSAAARDMRIGQPAVSKLIAALEDRLQVRLLVRSTRHLHPSEAGQAFYERARRTLAEADEADSAARGEGAGIEGRLRVCSSVTFARLHVVPRIGAFMEAHPNLRLDLVMDDRYVDLLEENIDVALRAGELSNSSLTARRLATCDRHVVASPAYLARMGTPSTPIDLLAHSAIVYTQGLVAEEWRFRRGTADTSVRIPTRLSCSAAEGVREAVVAGLGLAISSVWMMEPELASGTVLPVLTEWRLPTADLWALYPSGKLPTAKARAFVDWFAECFSTN</sequence>
<dbReference type="InterPro" id="IPR000847">
    <property type="entry name" value="LysR_HTH_N"/>
</dbReference>
<evidence type="ECO:0000313" key="7">
    <source>
        <dbReference type="Proteomes" id="UP001165667"/>
    </source>
</evidence>
<dbReference type="PRINTS" id="PR00039">
    <property type="entry name" value="HTHLYSR"/>
</dbReference>
<keyword evidence="2" id="KW-0805">Transcription regulation</keyword>
<dbReference type="AlphaFoldDB" id="A0AA42CMG0"/>
<dbReference type="GO" id="GO:0003677">
    <property type="term" value="F:DNA binding"/>
    <property type="evidence" value="ECO:0007669"/>
    <property type="project" value="UniProtKB-KW"/>
</dbReference>
<dbReference type="PANTHER" id="PTHR30537:SF80">
    <property type="entry name" value="TRANSCRIPTIONAL REGULATOR"/>
    <property type="match status" value="1"/>
</dbReference>